<evidence type="ECO:0000259" key="4">
    <source>
        <dbReference type="Pfam" id="PF00685"/>
    </source>
</evidence>
<dbReference type="STRING" id="542762.A0A4S4DV47"/>
<comment type="similarity">
    <text evidence="1 3">Belongs to the sulfotransferase 1 family.</text>
</comment>
<dbReference type="Proteomes" id="UP000306102">
    <property type="component" value="Unassembled WGS sequence"/>
</dbReference>
<keyword evidence="2 3" id="KW-0808">Transferase</keyword>
<organism evidence="5 6">
    <name type="scientific">Camellia sinensis var. sinensis</name>
    <name type="common">China tea</name>
    <dbReference type="NCBI Taxonomy" id="542762"/>
    <lineage>
        <taxon>Eukaryota</taxon>
        <taxon>Viridiplantae</taxon>
        <taxon>Streptophyta</taxon>
        <taxon>Embryophyta</taxon>
        <taxon>Tracheophyta</taxon>
        <taxon>Spermatophyta</taxon>
        <taxon>Magnoliopsida</taxon>
        <taxon>eudicotyledons</taxon>
        <taxon>Gunneridae</taxon>
        <taxon>Pentapetalae</taxon>
        <taxon>asterids</taxon>
        <taxon>Ericales</taxon>
        <taxon>Theaceae</taxon>
        <taxon>Camellia</taxon>
    </lineage>
</organism>
<dbReference type="SUPFAM" id="SSF52540">
    <property type="entry name" value="P-loop containing nucleoside triphosphate hydrolases"/>
    <property type="match status" value="1"/>
</dbReference>
<dbReference type="InterPro" id="IPR000863">
    <property type="entry name" value="Sulfotransferase_dom"/>
</dbReference>
<evidence type="ECO:0000313" key="6">
    <source>
        <dbReference type="Proteomes" id="UP000306102"/>
    </source>
</evidence>
<feature type="domain" description="Sulfotransferase" evidence="4">
    <location>
        <begin position="59"/>
        <end position="321"/>
    </location>
</feature>
<evidence type="ECO:0000256" key="1">
    <source>
        <dbReference type="ARBA" id="ARBA00005771"/>
    </source>
</evidence>
<evidence type="ECO:0000313" key="5">
    <source>
        <dbReference type="EMBL" id="THG07180.1"/>
    </source>
</evidence>
<gene>
    <name evidence="5" type="ORF">TEA_003702</name>
</gene>
<keyword evidence="6" id="KW-1185">Reference proteome</keyword>
<dbReference type="EMBL" id="SDRB02010206">
    <property type="protein sequence ID" value="THG07180.1"/>
    <property type="molecule type" value="Genomic_DNA"/>
</dbReference>
<accession>A0A4S4DV47</accession>
<dbReference type="Gene3D" id="3.40.50.300">
    <property type="entry name" value="P-loop containing nucleotide triphosphate hydrolases"/>
    <property type="match status" value="1"/>
</dbReference>
<dbReference type="AlphaFoldDB" id="A0A4S4DV47"/>
<dbReference type="InterPro" id="IPR027417">
    <property type="entry name" value="P-loop_NTPase"/>
</dbReference>
<sequence length="324" mass="37014">MATNNSSPNTSSSTCPLFDDLPRETWRGINDLYMWEGFWYRLPHLVAAIAAQSSFKPRDDDIVLASSMKTGTTWLKALIPTIMNPSARLAGHEDDDNYDPLIKNHPNELIPSLEMQIFAEKSTYHLSAMPSPRLFRTHLPYKMLPVSLRSSGCKMVYITRNPKDAFVSLWHFINSARTSEQHPFPLAETFNKFCNGVHVCGPFHDHVLEYWKESLKRPDKILFMKYEEMKRDPSGEVKKLAAFLGRPFGEEEEEVDKVLWRCSLERMKSLEVNQNGVEPWVGIPKSAYFRVGVVGDWKNNLTLEMKERLDGITSSKLAGSGLDL</sequence>
<evidence type="ECO:0000256" key="3">
    <source>
        <dbReference type="RuleBase" id="RU361155"/>
    </source>
</evidence>
<name>A0A4S4DV47_CAMSN</name>
<proteinExistence type="inferred from homology"/>
<dbReference type="GO" id="GO:0008146">
    <property type="term" value="F:sulfotransferase activity"/>
    <property type="evidence" value="ECO:0007669"/>
    <property type="project" value="InterPro"/>
</dbReference>
<protein>
    <recommendedName>
        <fullName evidence="3">Sulfotransferase</fullName>
        <ecNumber evidence="3">2.8.2.-</ecNumber>
    </recommendedName>
</protein>
<reference evidence="5 6" key="1">
    <citation type="journal article" date="2018" name="Proc. Natl. Acad. Sci. U.S.A.">
        <title>Draft genome sequence of Camellia sinensis var. sinensis provides insights into the evolution of the tea genome and tea quality.</title>
        <authorList>
            <person name="Wei C."/>
            <person name="Yang H."/>
            <person name="Wang S."/>
            <person name="Zhao J."/>
            <person name="Liu C."/>
            <person name="Gao L."/>
            <person name="Xia E."/>
            <person name="Lu Y."/>
            <person name="Tai Y."/>
            <person name="She G."/>
            <person name="Sun J."/>
            <person name="Cao H."/>
            <person name="Tong W."/>
            <person name="Gao Q."/>
            <person name="Li Y."/>
            <person name="Deng W."/>
            <person name="Jiang X."/>
            <person name="Wang W."/>
            <person name="Chen Q."/>
            <person name="Zhang S."/>
            <person name="Li H."/>
            <person name="Wu J."/>
            <person name="Wang P."/>
            <person name="Li P."/>
            <person name="Shi C."/>
            <person name="Zheng F."/>
            <person name="Jian J."/>
            <person name="Huang B."/>
            <person name="Shan D."/>
            <person name="Shi M."/>
            <person name="Fang C."/>
            <person name="Yue Y."/>
            <person name="Li F."/>
            <person name="Li D."/>
            <person name="Wei S."/>
            <person name="Han B."/>
            <person name="Jiang C."/>
            <person name="Yin Y."/>
            <person name="Xia T."/>
            <person name="Zhang Z."/>
            <person name="Bennetzen J.L."/>
            <person name="Zhao S."/>
            <person name="Wan X."/>
        </authorList>
    </citation>
    <scope>NUCLEOTIDE SEQUENCE [LARGE SCALE GENOMIC DNA]</scope>
    <source>
        <strain evidence="6">cv. Shuchazao</strain>
        <tissue evidence="5">Leaf</tissue>
    </source>
</reference>
<dbReference type="PANTHER" id="PTHR11783">
    <property type="entry name" value="SULFOTRANSFERASE SULT"/>
    <property type="match status" value="1"/>
</dbReference>
<comment type="caution">
    <text evidence="5">The sequence shown here is derived from an EMBL/GenBank/DDBJ whole genome shotgun (WGS) entry which is preliminary data.</text>
</comment>
<dbReference type="Pfam" id="PF00685">
    <property type="entry name" value="Sulfotransfer_1"/>
    <property type="match status" value="1"/>
</dbReference>
<evidence type="ECO:0000256" key="2">
    <source>
        <dbReference type="ARBA" id="ARBA00022679"/>
    </source>
</evidence>
<dbReference type="EC" id="2.8.2.-" evidence="3"/>